<dbReference type="GO" id="GO:0003677">
    <property type="term" value="F:DNA binding"/>
    <property type="evidence" value="ECO:0007669"/>
    <property type="project" value="UniProtKB-KW"/>
</dbReference>
<evidence type="ECO:0000313" key="3">
    <source>
        <dbReference type="Proteomes" id="UP000468901"/>
    </source>
</evidence>
<protein>
    <submittedName>
        <fullName evidence="2">DNA-binding protein</fullName>
    </submittedName>
</protein>
<proteinExistence type="predicted"/>
<reference evidence="2 3" key="1">
    <citation type="submission" date="2019-09" db="EMBL/GenBank/DDBJ databases">
        <title>Parvibaculum sedimenti sp. nov., isolated from sediment.</title>
        <authorList>
            <person name="Wang Y."/>
        </authorList>
    </citation>
    <scope>NUCLEOTIDE SEQUENCE [LARGE SCALE GENOMIC DNA]</scope>
    <source>
        <strain evidence="2 3">HXT-9</strain>
    </source>
</reference>
<keyword evidence="3" id="KW-1185">Reference proteome</keyword>
<gene>
    <name evidence="2" type="ORF">F2P47_01945</name>
</gene>
<dbReference type="AlphaFoldDB" id="A0A6N6VN35"/>
<dbReference type="EMBL" id="WESC01000002">
    <property type="protein sequence ID" value="KAB7742062.1"/>
    <property type="molecule type" value="Genomic_DNA"/>
</dbReference>
<sequence length="118" mass="13175">MALFFDQEWFDAKLKTKGRTRDDVAAALRLSREQVDEVFKDQRELSSNHVTMLARLLEEPITEVVSRAGIATPTPAPKSPGDSAAVLAKLDEMEQRLIRMERAIADLQSLIIATRPLG</sequence>
<evidence type="ECO:0000313" key="2">
    <source>
        <dbReference type="EMBL" id="KAB7742062.1"/>
    </source>
</evidence>
<dbReference type="Proteomes" id="UP000468901">
    <property type="component" value="Unassembled WGS sequence"/>
</dbReference>
<keyword evidence="2" id="KW-0238">DNA-binding</keyword>
<organism evidence="2 3">
    <name type="scientific">Parvibaculum sedimenti</name>
    <dbReference type="NCBI Taxonomy" id="2608632"/>
    <lineage>
        <taxon>Bacteria</taxon>
        <taxon>Pseudomonadati</taxon>
        <taxon>Pseudomonadota</taxon>
        <taxon>Alphaproteobacteria</taxon>
        <taxon>Hyphomicrobiales</taxon>
        <taxon>Parvibaculaceae</taxon>
        <taxon>Parvibaculum</taxon>
    </lineage>
</organism>
<dbReference type="RefSeq" id="WP_152214484.1">
    <property type="nucleotide sequence ID" value="NZ_JBAQYD010000168.1"/>
</dbReference>
<evidence type="ECO:0000256" key="1">
    <source>
        <dbReference type="SAM" id="Coils"/>
    </source>
</evidence>
<keyword evidence="1" id="KW-0175">Coiled coil</keyword>
<accession>A0A6N6VN35</accession>
<name>A0A6N6VN35_9HYPH</name>
<comment type="caution">
    <text evidence="2">The sequence shown here is derived from an EMBL/GenBank/DDBJ whole genome shotgun (WGS) entry which is preliminary data.</text>
</comment>
<feature type="coiled-coil region" evidence="1">
    <location>
        <begin position="83"/>
        <end position="110"/>
    </location>
</feature>